<dbReference type="RefSeq" id="WP_283346275.1">
    <property type="nucleotide sequence ID" value="NZ_JASHIF010000024.1"/>
</dbReference>
<evidence type="ECO:0000313" key="5">
    <source>
        <dbReference type="EMBL" id="MDI9861940.1"/>
    </source>
</evidence>
<keyword evidence="1" id="KW-0175">Coiled coil</keyword>
<name>A0ABT6YEJ3_9BACT</name>
<accession>A0ABT6YEJ3</accession>
<dbReference type="PIRSF" id="PIRSF018266">
    <property type="entry name" value="FecR"/>
    <property type="match status" value="1"/>
</dbReference>
<organism evidence="5 6">
    <name type="scientific">Flectobacillus roseus</name>
    <dbReference type="NCBI Taxonomy" id="502259"/>
    <lineage>
        <taxon>Bacteria</taxon>
        <taxon>Pseudomonadati</taxon>
        <taxon>Bacteroidota</taxon>
        <taxon>Cytophagia</taxon>
        <taxon>Cytophagales</taxon>
        <taxon>Flectobacillaceae</taxon>
        <taxon>Flectobacillus</taxon>
    </lineage>
</organism>
<keyword evidence="2" id="KW-0812">Transmembrane</keyword>
<reference evidence="5 6" key="1">
    <citation type="submission" date="2023-05" db="EMBL/GenBank/DDBJ databases">
        <title>Novel species of genus Flectobacillus isolated from stream in China.</title>
        <authorList>
            <person name="Lu H."/>
        </authorList>
    </citation>
    <scope>NUCLEOTIDE SEQUENCE [LARGE SCALE GENOMIC DNA]</scope>
    <source>
        <strain evidence="5 6">KCTC 42575</strain>
    </source>
</reference>
<evidence type="ECO:0000259" key="3">
    <source>
        <dbReference type="Pfam" id="PF04773"/>
    </source>
</evidence>
<dbReference type="InterPro" id="IPR012373">
    <property type="entry name" value="Ferrdict_sens_TM"/>
</dbReference>
<evidence type="ECO:0000259" key="4">
    <source>
        <dbReference type="Pfam" id="PF16344"/>
    </source>
</evidence>
<gene>
    <name evidence="5" type="ORF">QM524_22145</name>
</gene>
<feature type="coiled-coil region" evidence="1">
    <location>
        <begin position="50"/>
        <end position="86"/>
    </location>
</feature>
<keyword evidence="2" id="KW-1133">Transmembrane helix</keyword>
<dbReference type="Pfam" id="PF16344">
    <property type="entry name" value="FecR_C"/>
    <property type="match status" value="1"/>
</dbReference>
<dbReference type="Gene3D" id="3.55.50.30">
    <property type="match status" value="1"/>
</dbReference>
<keyword evidence="6" id="KW-1185">Reference proteome</keyword>
<evidence type="ECO:0000313" key="6">
    <source>
        <dbReference type="Proteomes" id="UP001236507"/>
    </source>
</evidence>
<feature type="transmembrane region" description="Helical" evidence="2">
    <location>
        <begin position="96"/>
        <end position="119"/>
    </location>
</feature>
<keyword evidence="2" id="KW-0472">Membrane</keyword>
<feature type="domain" description="Protein FecR C-terminal" evidence="4">
    <location>
        <begin position="298"/>
        <end position="365"/>
    </location>
</feature>
<comment type="caution">
    <text evidence="5">The sequence shown here is derived from an EMBL/GenBank/DDBJ whole genome shotgun (WGS) entry which is preliminary data.</text>
</comment>
<dbReference type="Pfam" id="PF04773">
    <property type="entry name" value="FecR"/>
    <property type="match status" value="1"/>
</dbReference>
<dbReference type="Gene3D" id="2.60.120.1440">
    <property type="match status" value="1"/>
</dbReference>
<dbReference type="InterPro" id="IPR032508">
    <property type="entry name" value="FecR_C"/>
</dbReference>
<sequence>MQNYKSYNTKDFILDDAFCRWVLQKSETDNQFWNQWLLENSEKSHQVMIAKEIILKIQNAQNEITESELNDEIQRFSEKRKQLDNKEFTSKPNIKVLSWLLWFKYSAVLAIAIIGFALITNQDTVKKLTFSETAYDKRTKAIEKALVEVSNDGNHEKMVKLPDGSQVLLSKNSKISYPNPFGVTQRSVYLSGEAFFEVVKNPSKPFVVYANELATRVLGTSFTISSYDKADEVKVIVKTGKVAVFPLGLEDEVLDKKPEMMLTPNQKVVFNRIDNQMKRSLVEIPEPLKNSADFSKSLVFENSPVTKVFEKLFEVYNIPIVYDNALMENCRITAELGNQPLFEKLDLICRAIDAKYEVIDGQIVIHAKKCN</sequence>
<proteinExistence type="predicted"/>
<evidence type="ECO:0000256" key="2">
    <source>
        <dbReference type="SAM" id="Phobius"/>
    </source>
</evidence>
<evidence type="ECO:0000256" key="1">
    <source>
        <dbReference type="SAM" id="Coils"/>
    </source>
</evidence>
<dbReference type="PANTHER" id="PTHR30273:SF2">
    <property type="entry name" value="PROTEIN FECR"/>
    <property type="match status" value="1"/>
</dbReference>
<dbReference type="InterPro" id="IPR006860">
    <property type="entry name" value="FecR"/>
</dbReference>
<protein>
    <submittedName>
        <fullName evidence="5">FecR domain-containing protein</fullName>
    </submittedName>
</protein>
<dbReference type="PANTHER" id="PTHR30273">
    <property type="entry name" value="PERIPLASMIC SIGNAL SENSOR AND SIGMA FACTOR ACTIVATOR FECR-RELATED"/>
    <property type="match status" value="1"/>
</dbReference>
<dbReference type="Proteomes" id="UP001236507">
    <property type="component" value="Unassembled WGS sequence"/>
</dbReference>
<dbReference type="EMBL" id="JASHIF010000024">
    <property type="protein sequence ID" value="MDI9861940.1"/>
    <property type="molecule type" value="Genomic_DNA"/>
</dbReference>
<feature type="domain" description="FecR protein" evidence="3">
    <location>
        <begin position="157"/>
        <end position="242"/>
    </location>
</feature>